<evidence type="ECO:0000256" key="2">
    <source>
        <dbReference type="SAM" id="SignalP"/>
    </source>
</evidence>
<sequence>MPLGFVCLLSLFKLQALLFVKIKKSSLGYYGTTHHISWSQGLPTETLAYHFPLLEPTFPIAGCIRDGSTPTWTSSISPSSITAPPSDHSHSSLDLSNDRKAQVPGR</sequence>
<accession>A0A9P9HDZ0</accession>
<dbReference type="EMBL" id="JAGMUX010000006">
    <property type="protein sequence ID" value="KAH7255736.1"/>
    <property type="molecule type" value="Genomic_DNA"/>
</dbReference>
<keyword evidence="4" id="KW-1185">Reference proteome</keyword>
<comment type="caution">
    <text evidence="3">The sequence shown here is derived from an EMBL/GenBank/DDBJ whole genome shotgun (WGS) entry which is preliminary data.</text>
</comment>
<keyword evidence="2" id="KW-0732">Signal</keyword>
<dbReference type="AlphaFoldDB" id="A0A9P9HDZ0"/>
<evidence type="ECO:0000313" key="4">
    <source>
        <dbReference type="Proteomes" id="UP000720189"/>
    </source>
</evidence>
<organism evidence="3 4">
    <name type="scientific">Fusarium redolens</name>
    <dbReference type="NCBI Taxonomy" id="48865"/>
    <lineage>
        <taxon>Eukaryota</taxon>
        <taxon>Fungi</taxon>
        <taxon>Dikarya</taxon>
        <taxon>Ascomycota</taxon>
        <taxon>Pezizomycotina</taxon>
        <taxon>Sordariomycetes</taxon>
        <taxon>Hypocreomycetidae</taxon>
        <taxon>Hypocreales</taxon>
        <taxon>Nectriaceae</taxon>
        <taxon>Fusarium</taxon>
        <taxon>Fusarium redolens species complex</taxon>
    </lineage>
</organism>
<proteinExistence type="predicted"/>
<gene>
    <name evidence="3" type="ORF">BKA55DRAFT_564919</name>
</gene>
<feature type="signal peptide" evidence="2">
    <location>
        <begin position="1"/>
        <end position="16"/>
    </location>
</feature>
<dbReference type="RefSeq" id="XP_046051305.1">
    <property type="nucleotide sequence ID" value="XM_046192515.1"/>
</dbReference>
<name>A0A9P9HDZ0_FUSRE</name>
<evidence type="ECO:0000256" key="1">
    <source>
        <dbReference type="SAM" id="MobiDB-lite"/>
    </source>
</evidence>
<feature type="region of interest" description="Disordered" evidence="1">
    <location>
        <begin position="69"/>
        <end position="106"/>
    </location>
</feature>
<protein>
    <recommendedName>
        <fullName evidence="5">Secreted protein</fullName>
    </recommendedName>
</protein>
<dbReference type="GeneID" id="70222469"/>
<reference evidence="3" key="1">
    <citation type="journal article" date="2021" name="Nat. Commun.">
        <title>Genetic determinants of endophytism in the Arabidopsis root mycobiome.</title>
        <authorList>
            <person name="Mesny F."/>
            <person name="Miyauchi S."/>
            <person name="Thiergart T."/>
            <person name="Pickel B."/>
            <person name="Atanasova L."/>
            <person name="Karlsson M."/>
            <person name="Huettel B."/>
            <person name="Barry K.W."/>
            <person name="Haridas S."/>
            <person name="Chen C."/>
            <person name="Bauer D."/>
            <person name="Andreopoulos W."/>
            <person name="Pangilinan J."/>
            <person name="LaButti K."/>
            <person name="Riley R."/>
            <person name="Lipzen A."/>
            <person name="Clum A."/>
            <person name="Drula E."/>
            <person name="Henrissat B."/>
            <person name="Kohler A."/>
            <person name="Grigoriev I.V."/>
            <person name="Martin F.M."/>
            <person name="Hacquard S."/>
        </authorList>
    </citation>
    <scope>NUCLEOTIDE SEQUENCE</scope>
    <source>
        <strain evidence="3">MPI-CAGE-AT-0023</strain>
    </source>
</reference>
<evidence type="ECO:0008006" key="5">
    <source>
        <dbReference type="Google" id="ProtNLM"/>
    </source>
</evidence>
<feature type="compositionally biased region" description="Basic and acidic residues" evidence="1">
    <location>
        <begin position="87"/>
        <end position="106"/>
    </location>
</feature>
<evidence type="ECO:0000313" key="3">
    <source>
        <dbReference type="EMBL" id="KAH7255736.1"/>
    </source>
</evidence>
<dbReference type="Proteomes" id="UP000720189">
    <property type="component" value="Unassembled WGS sequence"/>
</dbReference>
<feature type="chain" id="PRO_5040121115" description="Secreted protein" evidence="2">
    <location>
        <begin position="17"/>
        <end position="106"/>
    </location>
</feature>
<feature type="compositionally biased region" description="Low complexity" evidence="1">
    <location>
        <begin position="69"/>
        <end position="86"/>
    </location>
</feature>